<keyword evidence="1" id="KW-0472">Membrane</keyword>
<gene>
    <name evidence="2" type="ORF">NP7_03205</name>
</gene>
<name>A0A2D2LTL1_FAUOS</name>
<sequence>MIKSCGYFSKDYFKKLRLFGGYHLVAIIWWLSFGGYYLLTGTIDSDYLLPVKINLPQALQHL</sequence>
<protein>
    <submittedName>
        <fullName evidence="2">Uncharacterized protein</fullName>
    </submittedName>
</protein>
<dbReference type="Proteomes" id="UP000229340">
    <property type="component" value="Chromosome"/>
</dbReference>
<evidence type="ECO:0000256" key="1">
    <source>
        <dbReference type="SAM" id="Phobius"/>
    </source>
</evidence>
<dbReference type="EMBL" id="CP024443">
    <property type="protein sequence ID" value="ATR78354.1"/>
    <property type="molecule type" value="Genomic_DNA"/>
</dbReference>
<evidence type="ECO:0000313" key="2">
    <source>
        <dbReference type="EMBL" id="ATR78354.1"/>
    </source>
</evidence>
<proteinExistence type="predicted"/>
<organism evidence="2 3">
    <name type="scientific">Faucicola osloensis</name>
    <name type="common">Moraxella osloensis</name>
    <dbReference type="NCBI Taxonomy" id="34062"/>
    <lineage>
        <taxon>Bacteria</taxon>
        <taxon>Pseudomonadati</taxon>
        <taxon>Pseudomonadota</taxon>
        <taxon>Gammaproteobacteria</taxon>
        <taxon>Moraxellales</taxon>
        <taxon>Moraxellaceae</taxon>
        <taxon>Faucicola</taxon>
    </lineage>
</organism>
<feature type="transmembrane region" description="Helical" evidence="1">
    <location>
        <begin position="21"/>
        <end position="39"/>
    </location>
</feature>
<dbReference type="AlphaFoldDB" id="A0A2D2LTL1"/>
<reference evidence="3" key="1">
    <citation type="submission" date="2017-11" db="EMBL/GenBank/DDBJ databases">
        <title>Complete genome sequence of Moraxella osloensis NP7 isolated from human skin.</title>
        <authorList>
            <person name="Lee K."/>
            <person name="Lim J.Y."/>
            <person name="Hwang I."/>
        </authorList>
    </citation>
    <scope>NUCLEOTIDE SEQUENCE [LARGE SCALE GENOMIC DNA]</scope>
    <source>
        <strain evidence="3">NP7</strain>
    </source>
</reference>
<keyword evidence="1" id="KW-0812">Transmembrane</keyword>
<keyword evidence="1" id="KW-1133">Transmembrane helix</keyword>
<evidence type="ECO:0000313" key="3">
    <source>
        <dbReference type="Proteomes" id="UP000229340"/>
    </source>
</evidence>
<accession>A0A2D2LTL1</accession>